<dbReference type="InterPro" id="IPR023196">
    <property type="entry name" value="Phosducin_N_dom_sf"/>
</dbReference>
<dbReference type="Gene3D" id="3.40.30.10">
    <property type="entry name" value="Glutaredoxin"/>
    <property type="match status" value="1"/>
</dbReference>
<dbReference type="STRING" id="131310.A0A0N4ZN54"/>
<dbReference type="AlphaFoldDB" id="A0A0N4ZN54"/>
<dbReference type="WBParaSite" id="PTRK_0000996900.1">
    <property type="protein sequence ID" value="PTRK_0000996900.1"/>
    <property type="gene ID" value="PTRK_0000996900"/>
</dbReference>
<dbReference type="Proteomes" id="UP000038045">
    <property type="component" value="Unplaced"/>
</dbReference>
<dbReference type="Gene3D" id="1.10.168.10">
    <property type="entry name" value="Phosducin, domain 2"/>
    <property type="match status" value="1"/>
</dbReference>
<dbReference type="InterPro" id="IPR036249">
    <property type="entry name" value="Thioredoxin-like_sf"/>
</dbReference>
<feature type="domain" description="Phosducin" evidence="3">
    <location>
        <begin position="92"/>
        <end position="231"/>
    </location>
</feature>
<dbReference type="InterPro" id="IPR051499">
    <property type="entry name" value="Phosducin-like_reg"/>
</dbReference>
<dbReference type="PANTHER" id="PTHR46052:SF1">
    <property type="entry name" value="PHOSDUCIN-LIKE PROTEIN"/>
    <property type="match status" value="1"/>
</dbReference>
<evidence type="ECO:0000313" key="4">
    <source>
        <dbReference type="Proteomes" id="UP000038045"/>
    </source>
</evidence>
<dbReference type="PANTHER" id="PTHR46052">
    <property type="entry name" value="PHOSDUCIN-LIKE PROTEIN"/>
    <property type="match status" value="1"/>
</dbReference>
<reference evidence="5" key="1">
    <citation type="submission" date="2017-02" db="UniProtKB">
        <authorList>
            <consortium name="WormBaseParasite"/>
        </authorList>
    </citation>
    <scope>IDENTIFICATION</scope>
</reference>
<evidence type="ECO:0000256" key="2">
    <source>
        <dbReference type="SAM" id="MobiDB-lite"/>
    </source>
</evidence>
<dbReference type="Pfam" id="PF02114">
    <property type="entry name" value="Phosducin"/>
    <property type="match status" value="1"/>
</dbReference>
<comment type="similarity">
    <text evidence="1">Belongs to the phosducin family.</text>
</comment>
<dbReference type="InterPro" id="IPR024253">
    <property type="entry name" value="Phosducin_thioredoxin-like_dom"/>
</dbReference>
<accession>A0A0N4ZN54</accession>
<evidence type="ECO:0000256" key="1">
    <source>
        <dbReference type="ARBA" id="ARBA00009686"/>
    </source>
</evidence>
<feature type="region of interest" description="Disordered" evidence="2">
    <location>
        <begin position="14"/>
        <end position="50"/>
    </location>
</feature>
<dbReference type="SUPFAM" id="SSF52833">
    <property type="entry name" value="Thioredoxin-like"/>
    <property type="match status" value="1"/>
</dbReference>
<keyword evidence="4" id="KW-1185">Reference proteome</keyword>
<evidence type="ECO:0000313" key="5">
    <source>
        <dbReference type="WBParaSite" id="PTRK_0000996900.1"/>
    </source>
</evidence>
<evidence type="ECO:0000259" key="3">
    <source>
        <dbReference type="Pfam" id="PF02114"/>
    </source>
</evidence>
<organism evidence="4 5">
    <name type="scientific">Parastrongyloides trichosuri</name>
    <name type="common">Possum-specific nematode worm</name>
    <dbReference type="NCBI Taxonomy" id="131310"/>
    <lineage>
        <taxon>Eukaryota</taxon>
        <taxon>Metazoa</taxon>
        <taxon>Ecdysozoa</taxon>
        <taxon>Nematoda</taxon>
        <taxon>Chromadorea</taxon>
        <taxon>Rhabditida</taxon>
        <taxon>Tylenchina</taxon>
        <taxon>Panagrolaimomorpha</taxon>
        <taxon>Strongyloidoidea</taxon>
        <taxon>Strongyloididae</taxon>
        <taxon>Parastrongyloides</taxon>
    </lineage>
</organism>
<feature type="compositionally biased region" description="Polar residues" evidence="2">
    <location>
        <begin position="37"/>
        <end position="50"/>
    </location>
</feature>
<name>A0A0N4ZN54_PARTI</name>
<protein>
    <submittedName>
        <fullName evidence="5">Phosducin domain-containing protein</fullName>
    </submittedName>
</protein>
<sequence>MSTLEEKILNGPTINYCSSSEDEGGNDFERQGECLDTPTQASGYGISKNTGPKGVKQDYYEHLQLKKDEEKIKHDILIAEAKKFNISSSQNCESESEDELIKMRMKRLEEMKKRTRSLVKNLETADDYLNTIENSRNCLSIIHIYKKNCDICEDLDTALITLSTQFPSHKFFRIESYILPTSEKFKLNASPTIQIYYNESLVGNFIRFDNNFNDDITPEKIVLFLKKHDILLSTNIEADDDY</sequence>
<proteinExistence type="inferred from homology"/>